<feature type="domain" description="Deacetylase sirtuin-type" evidence="4">
    <location>
        <begin position="107"/>
        <end position="383"/>
    </location>
</feature>
<feature type="active site" description="Proton acceptor" evidence="3">
    <location>
        <position position="243"/>
    </location>
</feature>
<name>A0A813IH93_POLGL</name>
<evidence type="ECO:0000256" key="1">
    <source>
        <dbReference type="ARBA" id="ARBA00022679"/>
    </source>
</evidence>
<dbReference type="PROSITE" id="PS50305">
    <property type="entry name" value="SIRTUIN"/>
    <property type="match status" value="1"/>
</dbReference>
<evidence type="ECO:0000256" key="2">
    <source>
        <dbReference type="ARBA" id="ARBA00023027"/>
    </source>
</evidence>
<dbReference type="EMBL" id="CAJNNW010008917">
    <property type="protein sequence ID" value="CAE8650525.1"/>
    <property type="molecule type" value="Genomic_DNA"/>
</dbReference>
<feature type="binding site" evidence="3">
    <location>
        <position position="284"/>
    </location>
    <ligand>
        <name>Zn(2+)</name>
        <dbReference type="ChEBI" id="CHEBI:29105"/>
    </ligand>
</feature>
<evidence type="ECO:0000313" key="5">
    <source>
        <dbReference type="EMBL" id="CAE8650525.1"/>
    </source>
</evidence>
<dbReference type="SUPFAM" id="SSF52467">
    <property type="entry name" value="DHS-like NAD/FAD-binding domain"/>
    <property type="match status" value="1"/>
</dbReference>
<proteinExistence type="predicted"/>
<dbReference type="GO" id="GO:0017136">
    <property type="term" value="F:histone deacetylase activity, NAD-dependent"/>
    <property type="evidence" value="ECO:0007669"/>
    <property type="project" value="TreeGrafter"/>
</dbReference>
<dbReference type="PANTHER" id="PTHR11085:SF10">
    <property type="entry name" value="NAD-DEPENDENT PROTEIN DEACYLASE SIRTUIN-5, MITOCHONDRIAL-RELATED"/>
    <property type="match status" value="1"/>
</dbReference>
<feature type="binding site" evidence="3">
    <location>
        <position position="256"/>
    </location>
    <ligand>
        <name>Zn(2+)</name>
        <dbReference type="ChEBI" id="CHEBI:29105"/>
    </ligand>
</feature>
<sequence length="383" mass="42122">MVRRCGSGDQLVALDLVQDGFVASAAPLQGTLLRKQVPQKAEIHSEGTLSKAEIDEILQMASDPGLLVPLEVKHWSRQQLELYVLSGGVLRPKGCSLPDERLLANATMTQEQIVSALAQASEWITSADALLIGSGAGMGVDSGLGTFRGGHKGVWDGLEAVGLAYEDICQPKWFQEEAGEPRLAWGFWNHCHVAYQESRPHDGYSTLRRLGQRCPLGFFSFTSNIDSHWIASGMSPERVLEVHGAVRWLQCSKPCCPDVWKAPNDLGLAEDGESHRVTGLLPLCPKCQAVARPNVQMFGSDGDFSRARRASQNVRYDAWLKRMSERPDRESLRLVVLEVGCGLTVPTVRKEMEKVLQIFPQARLVRVNPENPGLAPELVNRGP</sequence>
<organism evidence="5 6">
    <name type="scientific">Polarella glacialis</name>
    <name type="common">Dinoflagellate</name>
    <dbReference type="NCBI Taxonomy" id="89957"/>
    <lineage>
        <taxon>Eukaryota</taxon>
        <taxon>Sar</taxon>
        <taxon>Alveolata</taxon>
        <taxon>Dinophyceae</taxon>
        <taxon>Suessiales</taxon>
        <taxon>Suessiaceae</taxon>
        <taxon>Polarella</taxon>
    </lineage>
</organism>
<dbReference type="CDD" id="cd00296">
    <property type="entry name" value="SIR2"/>
    <property type="match status" value="1"/>
</dbReference>
<gene>
    <name evidence="5" type="ORF">PGLA2088_LOCUS8329</name>
</gene>
<dbReference type="InterPro" id="IPR050134">
    <property type="entry name" value="NAD-dep_sirtuin_deacylases"/>
</dbReference>
<reference evidence="5" key="1">
    <citation type="submission" date="2021-02" db="EMBL/GenBank/DDBJ databases">
        <authorList>
            <person name="Dougan E. K."/>
            <person name="Rhodes N."/>
            <person name="Thang M."/>
            <person name="Chan C."/>
        </authorList>
    </citation>
    <scope>NUCLEOTIDE SEQUENCE</scope>
</reference>
<dbReference type="Gene3D" id="3.40.50.1220">
    <property type="entry name" value="TPP-binding domain"/>
    <property type="match status" value="1"/>
</dbReference>
<comment type="caution">
    <text evidence="5">The sequence shown here is derived from an EMBL/GenBank/DDBJ whole genome shotgun (WGS) entry which is preliminary data.</text>
</comment>
<dbReference type="InterPro" id="IPR026590">
    <property type="entry name" value="Ssirtuin_cat_dom"/>
</dbReference>
<accession>A0A813IH93</accession>
<evidence type="ECO:0000259" key="4">
    <source>
        <dbReference type="PROSITE" id="PS50305"/>
    </source>
</evidence>
<keyword evidence="3" id="KW-0862">Zinc</keyword>
<dbReference type="InterPro" id="IPR003000">
    <property type="entry name" value="Sirtuin"/>
</dbReference>
<feature type="binding site" evidence="3">
    <location>
        <position position="287"/>
    </location>
    <ligand>
        <name>Zn(2+)</name>
        <dbReference type="ChEBI" id="CHEBI:29105"/>
    </ligand>
</feature>
<dbReference type="Proteomes" id="UP000626109">
    <property type="component" value="Unassembled WGS sequence"/>
</dbReference>
<keyword evidence="3" id="KW-0479">Metal-binding</keyword>
<evidence type="ECO:0000313" key="6">
    <source>
        <dbReference type="Proteomes" id="UP000626109"/>
    </source>
</evidence>
<dbReference type="GO" id="GO:0046872">
    <property type="term" value="F:metal ion binding"/>
    <property type="evidence" value="ECO:0007669"/>
    <property type="project" value="UniProtKB-KW"/>
</dbReference>
<dbReference type="InterPro" id="IPR029035">
    <property type="entry name" value="DHS-like_NAD/FAD-binding_dom"/>
</dbReference>
<dbReference type="AlphaFoldDB" id="A0A813IH93"/>
<dbReference type="Pfam" id="PF02146">
    <property type="entry name" value="SIR2"/>
    <property type="match status" value="1"/>
</dbReference>
<dbReference type="PANTHER" id="PTHR11085">
    <property type="entry name" value="NAD-DEPENDENT PROTEIN DEACYLASE SIRTUIN-5, MITOCHONDRIAL-RELATED"/>
    <property type="match status" value="1"/>
</dbReference>
<keyword evidence="2" id="KW-0520">NAD</keyword>
<dbReference type="GO" id="GO:0070403">
    <property type="term" value="F:NAD+ binding"/>
    <property type="evidence" value="ECO:0007669"/>
    <property type="project" value="InterPro"/>
</dbReference>
<dbReference type="GO" id="GO:0005634">
    <property type="term" value="C:nucleus"/>
    <property type="evidence" value="ECO:0007669"/>
    <property type="project" value="TreeGrafter"/>
</dbReference>
<protein>
    <recommendedName>
        <fullName evidence="4">Deacetylase sirtuin-type domain-containing protein</fullName>
    </recommendedName>
</protein>
<feature type="binding site" evidence="3">
    <location>
        <position position="251"/>
    </location>
    <ligand>
        <name>Zn(2+)</name>
        <dbReference type="ChEBI" id="CHEBI:29105"/>
    </ligand>
</feature>
<evidence type="ECO:0000256" key="3">
    <source>
        <dbReference type="PROSITE-ProRule" id="PRU00236"/>
    </source>
</evidence>
<keyword evidence="1" id="KW-0808">Transferase</keyword>